<accession>A0AAW9HNN8</accession>
<dbReference type="Pfam" id="PF18495">
    <property type="entry name" value="VbhA"/>
    <property type="match status" value="1"/>
</dbReference>
<sequence length="102" mass="11852">MFDIDQRWSQLFDGLTFTQKQNVMNVLASSWHEGWEPDYEDVKNLTDYAKGNISETEYDARCDELIGLVDQENCPAIRDHNPHYDPGINNPQPCENMRSKNS</sequence>
<organism evidence="3 4">
    <name type="scientific">Actinotignum urinale</name>
    <dbReference type="NCBI Taxonomy" id="190146"/>
    <lineage>
        <taxon>Bacteria</taxon>
        <taxon>Bacillati</taxon>
        <taxon>Actinomycetota</taxon>
        <taxon>Actinomycetes</taxon>
        <taxon>Actinomycetales</taxon>
        <taxon>Actinomycetaceae</taxon>
        <taxon>Actinotignum</taxon>
    </lineage>
</organism>
<feature type="domain" description="Antitoxin VbhA" evidence="2">
    <location>
        <begin position="19"/>
        <end position="61"/>
    </location>
</feature>
<feature type="compositionally biased region" description="Polar residues" evidence="1">
    <location>
        <begin position="89"/>
        <end position="102"/>
    </location>
</feature>
<feature type="region of interest" description="Disordered" evidence="1">
    <location>
        <begin position="79"/>
        <end position="102"/>
    </location>
</feature>
<dbReference type="EMBL" id="JAWNGC010000001">
    <property type="protein sequence ID" value="MDY5154337.1"/>
    <property type="molecule type" value="Genomic_DNA"/>
</dbReference>
<protein>
    <recommendedName>
        <fullName evidence="2">Antitoxin VbhA domain-containing protein</fullName>
    </recommendedName>
</protein>
<comment type="caution">
    <text evidence="3">The sequence shown here is derived from an EMBL/GenBank/DDBJ whole genome shotgun (WGS) entry which is preliminary data.</text>
</comment>
<evidence type="ECO:0000313" key="4">
    <source>
        <dbReference type="Proteomes" id="UP001281731"/>
    </source>
</evidence>
<gene>
    <name evidence="3" type="ORF">R6G80_01145</name>
</gene>
<evidence type="ECO:0000256" key="1">
    <source>
        <dbReference type="SAM" id="MobiDB-lite"/>
    </source>
</evidence>
<dbReference type="AlphaFoldDB" id="A0AAW9HNN8"/>
<dbReference type="InterPro" id="IPR033788">
    <property type="entry name" value="VbhA-like"/>
</dbReference>
<dbReference type="RefSeq" id="WP_245855157.1">
    <property type="nucleotide sequence ID" value="NZ_CAMYCL010000003.1"/>
</dbReference>
<proteinExistence type="predicted"/>
<dbReference type="CDD" id="cd11586">
    <property type="entry name" value="VbhA_like"/>
    <property type="match status" value="1"/>
</dbReference>
<name>A0AAW9HNN8_9ACTO</name>
<evidence type="ECO:0000313" key="3">
    <source>
        <dbReference type="EMBL" id="MDY5154337.1"/>
    </source>
</evidence>
<dbReference type="InterPro" id="IPR041535">
    <property type="entry name" value="VbhA"/>
</dbReference>
<dbReference type="Proteomes" id="UP001281731">
    <property type="component" value="Unassembled WGS sequence"/>
</dbReference>
<reference evidence="3" key="1">
    <citation type="submission" date="2023-10" db="EMBL/GenBank/DDBJ databases">
        <title>Whole Genome based description of the genera Actinobaculum and Actinotignum reveals a complex phylogenetic relationship within the species included in the genus Actinotignum.</title>
        <authorList>
            <person name="Jensen C.S."/>
            <person name="Dargis R."/>
            <person name="Kemp M."/>
            <person name="Christensen J.J."/>
        </authorList>
    </citation>
    <scope>NUCLEOTIDE SEQUENCE</scope>
    <source>
        <strain evidence="3">SLA_B511</strain>
    </source>
</reference>
<evidence type="ECO:0000259" key="2">
    <source>
        <dbReference type="Pfam" id="PF18495"/>
    </source>
</evidence>